<proteinExistence type="predicted"/>
<organism evidence="1 2">
    <name type="scientific">Paenibacillus plantiphilus</name>
    <dbReference type="NCBI Taxonomy" id="2905650"/>
    <lineage>
        <taxon>Bacteria</taxon>
        <taxon>Bacillati</taxon>
        <taxon>Bacillota</taxon>
        <taxon>Bacilli</taxon>
        <taxon>Bacillales</taxon>
        <taxon>Paenibacillaceae</taxon>
        <taxon>Paenibacillus</taxon>
    </lineage>
</organism>
<dbReference type="EMBL" id="CAKMMF010000005">
    <property type="protein sequence ID" value="CAH1199313.1"/>
    <property type="molecule type" value="Genomic_DNA"/>
</dbReference>
<accession>A0ABN8G828</accession>
<protein>
    <submittedName>
        <fullName evidence="1">Uncharacterized protein</fullName>
    </submittedName>
</protein>
<gene>
    <name evidence="1" type="ORF">PAECIP111893_01308</name>
</gene>
<sequence>MILYNGFVLEKGRVYSQVWKYGYRNFILREAELWKNTISRMKDVSFSEADKNILNQYIELCEMTKEAKQYYQTSFDLIVKLKEEAYIDVLQNSKNSEDETIVDLMEELTSELLNILKIKRVFISNVHKNLIHDIIRSLHNLPRYFFEQNDTASRELILSASRIDFHDALEFSSMNMGKEMKNRYSKYIEI</sequence>
<name>A0ABN8G828_9BACL</name>
<comment type="caution">
    <text evidence="1">The sequence shown here is derived from an EMBL/GenBank/DDBJ whole genome shotgun (WGS) entry which is preliminary data.</text>
</comment>
<evidence type="ECO:0000313" key="2">
    <source>
        <dbReference type="Proteomes" id="UP000838686"/>
    </source>
</evidence>
<evidence type="ECO:0000313" key="1">
    <source>
        <dbReference type="EMBL" id="CAH1199313.1"/>
    </source>
</evidence>
<keyword evidence="2" id="KW-1185">Reference proteome</keyword>
<dbReference type="Proteomes" id="UP000838686">
    <property type="component" value="Unassembled WGS sequence"/>
</dbReference>
<reference evidence="1" key="1">
    <citation type="submission" date="2022-01" db="EMBL/GenBank/DDBJ databases">
        <authorList>
            <person name="Criscuolo A."/>
        </authorList>
    </citation>
    <scope>NUCLEOTIDE SEQUENCE</scope>
    <source>
        <strain evidence="1">CIP111893</strain>
    </source>
</reference>